<dbReference type="SMART" id="SM00798">
    <property type="entry name" value="AICARFT_IMPCHas"/>
    <property type="match status" value="1"/>
</dbReference>
<dbReference type="Gene3D" id="3.40.140.20">
    <property type="match status" value="2"/>
</dbReference>
<reference evidence="5 6" key="1">
    <citation type="submission" date="2018-10" db="EMBL/GenBank/DDBJ databases">
        <title>Iterative Subtractive Binning of Freshwater Chronoseries Metagenomes Recovers Nearly Complete Genomes from over Four Hundred Novel Species.</title>
        <authorList>
            <person name="Rodriguez-R L.M."/>
            <person name="Tsementzi D."/>
            <person name="Luo C."/>
            <person name="Konstantinidis K.T."/>
        </authorList>
    </citation>
    <scope>NUCLEOTIDE SEQUENCE [LARGE SCALE GENOMIC DNA]</scope>
    <source>
        <strain evidence="5">WB7_2B_003</strain>
    </source>
</reference>
<dbReference type="GO" id="GO:0004643">
    <property type="term" value="F:phosphoribosylaminoimidazolecarboxamide formyltransferase activity"/>
    <property type="evidence" value="ECO:0007669"/>
    <property type="project" value="UniProtKB-EC"/>
</dbReference>
<dbReference type="PANTHER" id="PTHR11692:SF0">
    <property type="entry name" value="BIFUNCTIONAL PURINE BIOSYNTHESIS PROTEIN ATIC"/>
    <property type="match status" value="1"/>
</dbReference>
<dbReference type="PANTHER" id="PTHR11692">
    <property type="entry name" value="BIFUNCTIONAL PURINE BIOSYNTHESIS PROTEIN PURH"/>
    <property type="match status" value="1"/>
</dbReference>
<evidence type="ECO:0000256" key="4">
    <source>
        <dbReference type="ARBA" id="ARBA00023268"/>
    </source>
</evidence>
<dbReference type="EMBL" id="RGGN01000211">
    <property type="protein sequence ID" value="NCU63309.1"/>
    <property type="molecule type" value="Genomic_DNA"/>
</dbReference>
<dbReference type="InterPro" id="IPR024051">
    <property type="entry name" value="AICAR_Tfase_dup_dom_sf"/>
</dbReference>
<dbReference type="GO" id="GO:0005829">
    <property type="term" value="C:cytosol"/>
    <property type="evidence" value="ECO:0007669"/>
    <property type="project" value="TreeGrafter"/>
</dbReference>
<organism evidence="5 6">
    <name type="scientific">Candidatus Fonsibacter lacus</name>
    <dbReference type="NCBI Taxonomy" id="2576439"/>
    <lineage>
        <taxon>Bacteria</taxon>
        <taxon>Pseudomonadati</taxon>
        <taxon>Pseudomonadota</taxon>
        <taxon>Alphaproteobacteria</taxon>
        <taxon>Candidatus Pelagibacterales</taxon>
        <taxon>Candidatus Pelagibacterales incertae sedis</taxon>
        <taxon>Candidatus Fonsibacter</taxon>
    </lineage>
</organism>
<dbReference type="NCBIfam" id="NF002049">
    <property type="entry name" value="PRK00881.1"/>
    <property type="match status" value="1"/>
</dbReference>
<evidence type="ECO:0000256" key="1">
    <source>
        <dbReference type="ARBA" id="ARBA00022679"/>
    </source>
</evidence>
<dbReference type="FunFam" id="3.40.140.20:FF:000001">
    <property type="entry name" value="Bifunctional purine biosynthesis protein PurH"/>
    <property type="match status" value="1"/>
</dbReference>
<dbReference type="GO" id="GO:0003937">
    <property type="term" value="F:IMP cyclohydrolase activity"/>
    <property type="evidence" value="ECO:0007669"/>
    <property type="project" value="UniProtKB-EC"/>
</dbReference>
<dbReference type="InterPro" id="IPR002695">
    <property type="entry name" value="PurH-like"/>
</dbReference>
<dbReference type="EC" id="3.5.4.10" evidence="5"/>
<dbReference type="GO" id="GO:0006189">
    <property type="term" value="P:'de novo' IMP biosynthetic process"/>
    <property type="evidence" value="ECO:0007669"/>
    <property type="project" value="TreeGrafter"/>
</dbReference>
<dbReference type="SUPFAM" id="SSF53927">
    <property type="entry name" value="Cytidine deaminase-like"/>
    <property type="match status" value="1"/>
</dbReference>
<gene>
    <name evidence="5" type="primary">purH</name>
    <name evidence="5" type="ORF">EBV78_04485</name>
</gene>
<protein>
    <submittedName>
        <fullName evidence="5">Bifunctional phosphoribosylaminoimidazolecarboxamide formyltransferase/IMP cyclohydrolase PurH</fullName>
        <ecNumber evidence="5">2.1.2.3</ecNumber>
        <ecNumber evidence="5">3.5.4.10</ecNumber>
    </submittedName>
</protein>
<keyword evidence="1 5" id="KW-0808">Transferase</keyword>
<accession>A0A845S8Q7</accession>
<evidence type="ECO:0000256" key="3">
    <source>
        <dbReference type="ARBA" id="ARBA00022801"/>
    </source>
</evidence>
<proteinExistence type="predicted"/>
<dbReference type="AlphaFoldDB" id="A0A845S8Q7"/>
<dbReference type="Pfam" id="PF01808">
    <property type="entry name" value="AICARFT_IMPCHas"/>
    <property type="match status" value="1"/>
</dbReference>
<evidence type="ECO:0000313" key="6">
    <source>
        <dbReference type="Proteomes" id="UP000572953"/>
    </source>
</evidence>
<name>A0A845S8Q7_9PROT</name>
<comment type="caution">
    <text evidence="5">The sequence shown here is derived from an EMBL/GenBank/DDBJ whole genome shotgun (WGS) entry which is preliminary data.</text>
</comment>
<dbReference type="InterPro" id="IPR016193">
    <property type="entry name" value="Cytidine_deaminase-like"/>
</dbReference>
<keyword evidence="2" id="KW-0658">Purine biosynthesis</keyword>
<dbReference type="Proteomes" id="UP000572953">
    <property type="component" value="Unassembled WGS sequence"/>
</dbReference>
<feature type="non-terminal residue" evidence="5">
    <location>
        <position position="1"/>
    </location>
</feature>
<keyword evidence="3 5" id="KW-0378">Hydrolase</keyword>
<keyword evidence="4" id="KW-0511">Multifunctional enzyme</keyword>
<dbReference type="EC" id="2.1.2.3" evidence="5"/>
<evidence type="ECO:0000313" key="5">
    <source>
        <dbReference type="EMBL" id="NCU63309.1"/>
    </source>
</evidence>
<sequence length="303" mass="33749">RYGENPHQQASVYKINYKNDFLSKIKQIQGKELSYNNYLDMYSAVSISKELGEKGSSCVIVKHNNPCGCAIAENALKSYELALYSDPISAFGGIVSFNGEVDEKLAIEITKTFYEVIIARGFNKKSLEIFEKKKNLRLISLENFKEQDKFSYTFLGDNFLIQDKDQIEINKKELKLVTKNKPTDKELDDLIFAFKVCKFVKSNAIVIAKNNKTLGIGAGQTNRLASSKIACQNATEFFKDEVKGSVAASDAFFPFADGLNELIKIGVKCIIQPGGSIKDDEVIAAAEKAGIAMVFTGIRNFRH</sequence>
<evidence type="ECO:0000256" key="2">
    <source>
        <dbReference type="ARBA" id="ARBA00022755"/>
    </source>
</evidence>